<dbReference type="Proteomes" id="UP000831768">
    <property type="component" value="Chromosome"/>
</dbReference>
<gene>
    <name evidence="1" type="ORF">MW046_02625</name>
</gene>
<accession>A0A8U0A2P8</accession>
<dbReference type="GeneID" id="71926906"/>
<reference evidence="1" key="1">
    <citation type="submission" date="2022-04" db="EMBL/GenBank/DDBJ databases">
        <title>Halocatena sp. nov., isolated from a salt lake.</title>
        <authorList>
            <person name="Cui H.-L."/>
        </authorList>
    </citation>
    <scope>NUCLEOTIDE SEQUENCE</scope>
    <source>
        <strain evidence="1">AD-1</strain>
    </source>
</reference>
<proteinExistence type="predicted"/>
<dbReference type="EMBL" id="CP096019">
    <property type="protein sequence ID" value="UPM43352.1"/>
    <property type="molecule type" value="Genomic_DNA"/>
</dbReference>
<dbReference type="PIRSF" id="PIRSF022079">
    <property type="entry name" value="UCP022079"/>
    <property type="match status" value="1"/>
</dbReference>
<dbReference type="AlphaFoldDB" id="A0A8U0A2P8"/>
<organism evidence="1 2">
    <name type="scientific">Halocatena salina</name>
    <dbReference type="NCBI Taxonomy" id="2934340"/>
    <lineage>
        <taxon>Archaea</taxon>
        <taxon>Methanobacteriati</taxon>
        <taxon>Methanobacteriota</taxon>
        <taxon>Stenosarchaea group</taxon>
        <taxon>Halobacteria</taxon>
        <taxon>Halobacteriales</taxon>
        <taxon>Natronomonadaceae</taxon>
        <taxon>Halocatena</taxon>
    </lineage>
</organism>
<protein>
    <submittedName>
        <fullName evidence="1">DUF2150 family protein</fullName>
    </submittedName>
</protein>
<evidence type="ECO:0000313" key="1">
    <source>
        <dbReference type="EMBL" id="UPM43352.1"/>
    </source>
</evidence>
<evidence type="ECO:0000313" key="2">
    <source>
        <dbReference type="Proteomes" id="UP000831768"/>
    </source>
</evidence>
<dbReference type="RefSeq" id="WP_247994019.1">
    <property type="nucleotide sequence ID" value="NZ_CP096019.1"/>
</dbReference>
<keyword evidence="2" id="KW-1185">Reference proteome</keyword>
<name>A0A8U0A2P8_9EURY</name>
<dbReference type="InterPro" id="IPR014518">
    <property type="entry name" value="UCP022079"/>
</dbReference>
<sequence length="194" mass="21579">MSAPEGEYYTEERWQNWIDRLTSEEIDLEDEESGRLLQNFQDDTVIAIAKIVSDYDDEILDEETALSELTDVREIVLTDLELDEENENTLMLVNAVQTALVCVFYAAEEYVVDTDTETDVEQCIHAARDAEAQEEFETALGYCAQAGAAIIAGKELPADAGEEIEYGPVADWITGLRSLQGAMADPEVVEPEDS</sequence>
<dbReference type="KEGG" id="haad:MW046_02625"/>
<dbReference type="Pfam" id="PF09920">
    <property type="entry name" value="DUF2150"/>
    <property type="match status" value="1"/>
</dbReference>